<dbReference type="GO" id="GO:0016020">
    <property type="term" value="C:membrane"/>
    <property type="evidence" value="ECO:0007669"/>
    <property type="project" value="UniProtKB-SubCell"/>
</dbReference>
<organism evidence="9">
    <name type="scientific">Albugo laibachii Nc14</name>
    <dbReference type="NCBI Taxonomy" id="890382"/>
    <lineage>
        <taxon>Eukaryota</taxon>
        <taxon>Sar</taxon>
        <taxon>Stramenopiles</taxon>
        <taxon>Oomycota</taxon>
        <taxon>Peronosporomycetes</taxon>
        <taxon>Albuginales</taxon>
        <taxon>Albuginaceae</taxon>
        <taxon>Albugo</taxon>
    </lineage>
</organism>
<dbReference type="EMBL" id="FR824160">
    <property type="protein sequence ID" value="CCA21207.1"/>
    <property type="molecule type" value="Genomic_DNA"/>
</dbReference>
<keyword evidence="4" id="KW-0611">Plant defense</keyword>
<dbReference type="InterPro" id="IPR004326">
    <property type="entry name" value="Mlo"/>
</dbReference>
<comment type="similarity">
    <text evidence="2">Belongs to the MLO family.</text>
</comment>
<dbReference type="Pfam" id="PF03094">
    <property type="entry name" value="Mlo"/>
    <property type="match status" value="1"/>
</dbReference>
<evidence type="ECO:0000256" key="1">
    <source>
        <dbReference type="ARBA" id="ARBA00004141"/>
    </source>
</evidence>
<keyword evidence="3 8" id="KW-0812">Transmembrane</keyword>
<keyword evidence="7" id="KW-0568">Pathogenesis-related protein</keyword>
<evidence type="ECO:0000256" key="2">
    <source>
        <dbReference type="ARBA" id="ARBA00006574"/>
    </source>
</evidence>
<sequence>MSAYSLFRVGTNVELWRVSVMLVALVIAVIILEHILHYVEKKIGPNRTYHEMLQKIYKELMIFGLVGLDVKLLKELVTIKSDNNHFIAFQVADI</sequence>
<evidence type="ECO:0000313" key="9">
    <source>
        <dbReference type="EMBL" id="CCA21207.1"/>
    </source>
</evidence>
<evidence type="ECO:0000256" key="7">
    <source>
        <dbReference type="ARBA" id="ARBA00023265"/>
    </source>
</evidence>
<evidence type="ECO:0000256" key="5">
    <source>
        <dbReference type="ARBA" id="ARBA00022989"/>
    </source>
</evidence>
<protein>
    <submittedName>
        <fullName evidence="9">Uncharacterized protein AlNc14C115G6498</fullName>
    </submittedName>
</protein>
<gene>
    <name evidence="9" type="primary">AlNc14C115G6498</name>
    <name evidence="9" type="ORF">ALNC14_073500</name>
</gene>
<feature type="transmembrane region" description="Helical" evidence="8">
    <location>
        <begin position="20"/>
        <end position="39"/>
    </location>
</feature>
<evidence type="ECO:0000256" key="4">
    <source>
        <dbReference type="ARBA" id="ARBA00022821"/>
    </source>
</evidence>
<keyword evidence="6 8" id="KW-0472">Membrane</keyword>
<evidence type="ECO:0000256" key="6">
    <source>
        <dbReference type="ARBA" id="ARBA00023136"/>
    </source>
</evidence>
<accession>F0WIW1</accession>
<reference evidence="9" key="2">
    <citation type="submission" date="2011-02" db="EMBL/GenBank/DDBJ databases">
        <authorList>
            <person name="MacLean D."/>
        </authorList>
    </citation>
    <scope>NUCLEOTIDE SEQUENCE</scope>
</reference>
<dbReference type="GO" id="GO:0006952">
    <property type="term" value="P:defense response"/>
    <property type="evidence" value="ECO:0007669"/>
    <property type="project" value="UniProtKB-KW"/>
</dbReference>
<dbReference type="AlphaFoldDB" id="F0WIW1"/>
<dbReference type="HOGENOM" id="CLU_2390576_0_0_1"/>
<keyword evidence="5 8" id="KW-1133">Transmembrane helix</keyword>
<evidence type="ECO:0000256" key="8">
    <source>
        <dbReference type="SAM" id="Phobius"/>
    </source>
</evidence>
<reference evidence="9" key="1">
    <citation type="journal article" date="2011" name="PLoS Biol.">
        <title>Gene gain and loss during evolution of obligate parasitism in the white rust pathogen of Arabidopsis thaliana.</title>
        <authorList>
            <person name="Kemen E."/>
            <person name="Gardiner A."/>
            <person name="Schultz-Larsen T."/>
            <person name="Kemen A.C."/>
            <person name="Balmuth A.L."/>
            <person name="Robert-Seilaniantz A."/>
            <person name="Bailey K."/>
            <person name="Holub E."/>
            <person name="Studholme D.J."/>
            <person name="Maclean D."/>
            <person name="Jones J.D."/>
        </authorList>
    </citation>
    <scope>NUCLEOTIDE SEQUENCE</scope>
</reference>
<evidence type="ECO:0000256" key="3">
    <source>
        <dbReference type="ARBA" id="ARBA00022692"/>
    </source>
</evidence>
<proteinExistence type="inferred from homology"/>
<name>F0WIW1_9STRA</name>
<comment type="subcellular location">
    <subcellularLocation>
        <location evidence="1">Membrane</location>
        <topology evidence="1">Multi-pass membrane protein</topology>
    </subcellularLocation>
</comment>